<evidence type="ECO:0000256" key="1">
    <source>
        <dbReference type="SAM" id="SignalP"/>
    </source>
</evidence>
<comment type="caution">
    <text evidence="3">The sequence shown here is derived from an EMBL/GenBank/DDBJ whole genome shotgun (WGS) entry which is preliminary data.</text>
</comment>
<dbReference type="InterPro" id="IPR025141">
    <property type="entry name" value="DUF4082"/>
</dbReference>
<feature type="chain" id="PRO_5036863079" evidence="1">
    <location>
        <begin position="22"/>
        <end position="204"/>
    </location>
</feature>
<accession>A0A934R5T9</accession>
<proteinExistence type="predicted"/>
<feature type="signal peptide" evidence="1">
    <location>
        <begin position="1"/>
        <end position="21"/>
    </location>
</feature>
<protein>
    <submittedName>
        <fullName evidence="3">DUF4082 domain-containing protein</fullName>
    </submittedName>
</protein>
<evidence type="ECO:0000259" key="2">
    <source>
        <dbReference type="Pfam" id="PF13313"/>
    </source>
</evidence>
<organism evidence="3 4">
    <name type="scientific">Luteolibacter yonseiensis</name>
    <dbReference type="NCBI Taxonomy" id="1144680"/>
    <lineage>
        <taxon>Bacteria</taxon>
        <taxon>Pseudomonadati</taxon>
        <taxon>Verrucomicrobiota</taxon>
        <taxon>Verrucomicrobiia</taxon>
        <taxon>Verrucomicrobiales</taxon>
        <taxon>Verrucomicrobiaceae</taxon>
        <taxon>Luteolibacter</taxon>
    </lineage>
</organism>
<evidence type="ECO:0000313" key="4">
    <source>
        <dbReference type="Proteomes" id="UP000600139"/>
    </source>
</evidence>
<dbReference type="Proteomes" id="UP000600139">
    <property type="component" value="Unassembled WGS sequence"/>
</dbReference>
<dbReference type="EMBL" id="JAENIK010000011">
    <property type="protein sequence ID" value="MBK1816781.1"/>
    <property type="molecule type" value="Genomic_DNA"/>
</dbReference>
<name>A0A934R5T9_9BACT</name>
<keyword evidence="1" id="KW-0732">Signal</keyword>
<dbReference type="AlphaFoldDB" id="A0A934R5T9"/>
<reference evidence="3" key="1">
    <citation type="submission" date="2021-01" db="EMBL/GenBank/DDBJ databases">
        <title>Modified the classification status of verrucomicrobia.</title>
        <authorList>
            <person name="Feng X."/>
        </authorList>
    </citation>
    <scope>NUCLEOTIDE SEQUENCE</scope>
    <source>
        <strain evidence="3">JCM 18052</strain>
    </source>
</reference>
<evidence type="ECO:0000313" key="3">
    <source>
        <dbReference type="EMBL" id="MBK1816781.1"/>
    </source>
</evidence>
<feature type="domain" description="DUF4082" evidence="2">
    <location>
        <begin position="36"/>
        <end position="165"/>
    </location>
</feature>
<dbReference type="Pfam" id="PF13313">
    <property type="entry name" value="DUF4082"/>
    <property type="match status" value="1"/>
</dbReference>
<dbReference type="RefSeq" id="WP_200351707.1">
    <property type="nucleotide sequence ID" value="NZ_BAABHZ010000006.1"/>
</dbReference>
<keyword evidence="4" id="KW-1185">Reference proteome</keyword>
<sequence>MKKSILITTLASLVIASSASAAVTAFSLPTPVSTYSNAGNAQYVLGYTFTVGSNPLTVTDLGFFDAGGNGLGTAHPVTIWNSGGTVVGTATVSSGTTGTLEGGYRYTTVPEPITLSANTTYTIGATMYTNMDVSPANQSIAAATAAAGITLGSARSNMTGVFPTGDPNGLGHYLTANFKFNAVPEPGVALLAGIAAIPFLRRRR</sequence>
<gene>
    <name evidence="3" type="ORF">JIN84_14235</name>
</gene>